<dbReference type="PANTHER" id="PTHR43537:SF5">
    <property type="entry name" value="UXU OPERON TRANSCRIPTIONAL REGULATOR"/>
    <property type="match status" value="1"/>
</dbReference>
<gene>
    <name evidence="5" type="ORF">AWB82_01676</name>
</gene>
<proteinExistence type="predicted"/>
<accession>A0A158A459</accession>
<dbReference type="SMART" id="SM00895">
    <property type="entry name" value="FCD"/>
    <property type="match status" value="1"/>
</dbReference>
<dbReference type="GO" id="GO:0003677">
    <property type="term" value="F:DNA binding"/>
    <property type="evidence" value="ECO:0007669"/>
    <property type="project" value="UniProtKB-KW"/>
</dbReference>
<dbReference type="PRINTS" id="PR00035">
    <property type="entry name" value="HTHGNTR"/>
</dbReference>
<dbReference type="PROSITE" id="PS50949">
    <property type="entry name" value="HTH_GNTR"/>
    <property type="match status" value="1"/>
</dbReference>
<dbReference type="CDD" id="cd07377">
    <property type="entry name" value="WHTH_GntR"/>
    <property type="match status" value="1"/>
</dbReference>
<evidence type="ECO:0000259" key="4">
    <source>
        <dbReference type="PROSITE" id="PS50949"/>
    </source>
</evidence>
<dbReference type="Proteomes" id="UP000054596">
    <property type="component" value="Unassembled WGS sequence"/>
</dbReference>
<evidence type="ECO:0000313" key="6">
    <source>
        <dbReference type="Proteomes" id="UP000054596"/>
    </source>
</evidence>
<evidence type="ECO:0000256" key="1">
    <source>
        <dbReference type="ARBA" id="ARBA00023015"/>
    </source>
</evidence>
<dbReference type="PANTHER" id="PTHR43537">
    <property type="entry name" value="TRANSCRIPTIONAL REGULATOR, GNTR FAMILY"/>
    <property type="match status" value="1"/>
</dbReference>
<name>A0A158A459_9BURK</name>
<dbReference type="GO" id="GO:0003700">
    <property type="term" value="F:DNA-binding transcription factor activity"/>
    <property type="evidence" value="ECO:0007669"/>
    <property type="project" value="InterPro"/>
</dbReference>
<keyword evidence="6" id="KW-1185">Reference proteome</keyword>
<keyword evidence="2" id="KW-0238">DNA-binding</keyword>
<dbReference type="InterPro" id="IPR036390">
    <property type="entry name" value="WH_DNA-bd_sf"/>
</dbReference>
<reference evidence="5" key="1">
    <citation type="submission" date="2016-01" db="EMBL/GenBank/DDBJ databases">
        <authorList>
            <person name="Peeters C."/>
        </authorList>
    </citation>
    <scope>NUCLEOTIDE SEQUENCE [LARGE SCALE GENOMIC DNA]</scope>
    <source>
        <strain evidence="5">LMG 29325</strain>
    </source>
</reference>
<dbReference type="Gene3D" id="1.10.10.10">
    <property type="entry name" value="Winged helix-like DNA-binding domain superfamily/Winged helix DNA-binding domain"/>
    <property type="match status" value="1"/>
</dbReference>
<dbReference type="SMART" id="SM00345">
    <property type="entry name" value="HTH_GNTR"/>
    <property type="match status" value="1"/>
</dbReference>
<dbReference type="SUPFAM" id="SSF46785">
    <property type="entry name" value="Winged helix' DNA-binding domain"/>
    <property type="match status" value="1"/>
</dbReference>
<protein>
    <submittedName>
        <fullName evidence="5">GntR family transcriptional regulator</fullName>
    </submittedName>
</protein>
<dbReference type="InterPro" id="IPR008920">
    <property type="entry name" value="TF_FadR/GntR_C"/>
</dbReference>
<dbReference type="Gene3D" id="1.20.120.530">
    <property type="entry name" value="GntR ligand-binding domain-like"/>
    <property type="match status" value="1"/>
</dbReference>
<organism evidence="5 6">
    <name type="scientific">Caballeronia glebae</name>
    <dbReference type="NCBI Taxonomy" id="1777143"/>
    <lineage>
        <taxon>Bacteria</taxon>
        <taxon>Pseudomonadati</taxon>
        <taxon>Pseudomonadota</taxon>
        <taxon>Betaproteobacteria</taxon>
        <taxon>Burkholderiales</taxon>
        <taxon>Burkholderiaceae</taxon>
        <taxon>Caballeronia</taxon>
    </lineage>
</organism>
<dbReference type="EMBL" id="FCOJ02000009">
    <property type="protein sequence ID" value="SAK52489.1"/>
    <property type="molecule type" value="Genomic_DNA"/>
</dbReference>
<evidence type="ECO:0000256" key="3">
    <source>
        <dbReference type="ARBA" id="ARBA00023163"/>
    </source>
</evidence>
<evidence type="ECO:0000313" key="5">
    <source>
        <dbReference type="EMBL" id="SAK52489.1"/>
    </source>
</evidence>
<dbReference type="InterPro" id="IPR036388">
    <property type="entry name" value="WH-like_DNA-bd_sf"/>
</dbReference>
<feature type="domain" description="HTH gntR-type" evidence="4">
    <location>
        <begin position="5"/>
        <end position="73"/>
    </location>
</feature>
<dbReference type="InterPro" id="IPR011711">
    <property type="entry name" value="GntR_C"/>
</dbReference>
<dbReference type="InterPro" id="IPR000524">
    <property type="entry name" value="Tscrpt_reg_HTH_GntR"/>
</dbReference>
<dbReference type="STRING" id="1777143.AWB82_01676"/>
<dbReference type="Pfam" id="PF07729">
    <property type="entry name" value="FCD"/>
    <property type="match status" value="1"/>
</dbReference>
<dbReference type="RefSeq" id="WP_159462571.1">
    <property type="nucleotide sequence ID" value="NZ_FCOJ02000009.1"/>
</dbReference>
<keyword evidence="1" id="KW-0805">Transcription regulation</keyword>
<comment type="caution">
    <text evidence="5">The sequence shown here is derived from an EMBL/GenBank/DDBJ whole genome shotgun (WGS) entry which is preliminary data.</text>
</comment>
<sequence length="230" mass="25364">MNQETSLTRHAYDALVIMLDDGRFAENARLPSEDRMAKELGISRPVLRLALERLRTENRIVSRKGSGHYVQSKSAPPPAIAYGSLAGISDVRDFLMFRMTIETEGAALAASVANEGANAAIDGAQQRMLQAFDERRPGVDEDIAFHIAIAHASGNRFYALTMESLADQMRLSVRLIRDLSAQTVATRKEAIIREHGGIVQAIAQRDPERARQAMRAHLLGGIERLFGERG</sequence>
<dbReference type="Pfam" id="PF00392">
    <property type="entry name" value="GntR"/>
    <property type="match status" value="1"/>
</dbReference>
<dbReference type="AlphaFoldDB" id="A0A158A459"/>
<dbReference type="OrthoDB" id="5296437at2"/>
<evidence type="ECO:0000256" key="2">
    <source>
        <dbReference type="ARBA" id="ARBA00023125"/>
    </source>
</evidence>
<keyword evidence="3" id="KW-0804">Transcription</keyword>
<dbReference type="SUPFAM" id="SSF48008">
    <property type="entry name" value="GntR ligand-binding domain-like"/>
    <property type="match status" value="1"/>
</dbReference>